<sequence>MGTEGNNIGPPITLLPFLISHLIHYVPIFSVVLLLAFQLVAVRLLMIFLSSTFRYFFSLYFKLSALIRKVKYISCRYVYGPVTITHTHTHTSPLFFTFLFLVLFMI</sequence>
<accession>C9ZU70</accession>
<dbReference type="EMBL" id="FN554970">
    <property type="protein sequence ID" value="CBH12956.1"/>
    <property type="molecule type" value="Genomic_DNA"/>
</dbReference>
<dbReference type="AlphaFoldDB" id="C9ZU70"/>
<keyword evidence="1" id="KW-0812">Transmembrane</keyword>
<feature type="transmembrane region" description="Helical" evidence="1">
    <location>
        <begin position="44"/>
        <end position="67"/>
    </location>
</feature>
<keyword evidence="1" id="KW-0472">Membrane</keyword>
<evidence type="ECO:0000313" key="2">
    <source>
        <dbReference type="EMBL" id="CBH12956.1"/>
    </source>
</evidence>
<dbReference type="Proteomes" id="UP000002316">
    <property type="component" value="Chromosome 7"/>
</dbReference>
<dbReference type="GeneID" id="23863142"/>
<name>C9ZU70_TRYB9</name>
<evidence type="ECO:0000313" key="3">
    <source>
        <dbReference type="Proteomes" id="UP000002316"/>
    </source>
</evidence>
<dbReference type="KEGG" id="tbg:TbgDal_VII8130"/>
<feature type="transmembrane region" description="Helical" evidence="1">
    <location>
        <begin position="12"/>
        <end position="37"/>
    </location>
</feature>
<keyword evidence="1" id="KW-1133">Transmembrane helix</keyword>
<proteinExistence type="predicted"/>
<gene>
    <name evidence="2" type="ORF">TbgDal_VII8130</name>
</gene>
<reference evidence="3" key="1">
    <citation type="journal article" date="2010" name="PLoS Negl. Trop. Dis.">
        <title>The genome sequence of Trypanosoma brucei gambiense, causative agent of chronic human african trypanosomiasis.</title>
        <authorList>
            <person name="Jackson A.P."/>
            <person name="Sanders M."/>
            <person name="Berry A."/>
            <person name="McQuillan J."/>
            <person name="Aslett M.A."/>
            <person name="Quail M.A."/>
            <person name="Chukualim B."/>
            <person name="Capewell P."/>
            <person name="MacLeod A."/>
            <person name="Melville S.E."/>
            <person name="Gibson W."/>
            <person name="Barry J.D."/>
            <person name="Berriman M."/>
            <person name="Hertz-Fowler C."/>
        </authorList>
    </citation>
    <scope>NUCLEOTIDE SEQUENCE [LARGE SCALE GENOMIC DNA]</scope>
    <source>
        <strain evidence="3">MHOM/CI/86/DAL972</strain>
    </source>
</reference>
<feature type="transmembrane region" description="Helical" evidence="1">
    <location>
        <begin position="87"/>
        <end position="105"/>
    </location>
</feature>
<protein>
    <submittedName>
        <fullName evidence="2">Uncharacterized protein</fullName>
    </submittedName>
</protein>
<organism evidence="2 3">
    <name type="scientific">Trypanosoma brucei gambiense (strain MHOM/CI/86/DAL972)</name>
    <dbReference type="NCBI Taxonomy" id="679716"/>
    <lineage>
        <taxon>Eukaryota</taxon>
        <taxon>Discoba</taxon>
        <taxon>Euglenozoa</taxon>
        <taxon>Kinetoplastea</taxon>
        <taxon>Metakinetoplastina</taxon>
        <taxon>Trypanosomatida</taxon>
        <taxon>Trypanosomatidae</taxon>
        <taxon>Trypanosoma</taxon>
    </lineage>
</organism>
<dbReference type="RefSeq" id="XP_011775235.1">
    <property type="nucleotide sequence ID" value="XM_011776933.1"/>
</dbReference>
<evidence type="ECO:0000256" key="1">
    <source>
        <dbReference type="SAM" id="Phobius"/>
    </source>
</evidence>